<dbReference type="RefSeq" id="WP_141196959.1">
    <property type="nucleotide sequence ID" value="NZ_CP041186.1"/>
</dbReference>
<evidence type="ECO:0000313" key="2">
    <source>
        <dbReference type="EMBL" id="QDG50467.1"/>
    </source>
</evidence>
<dbReference type="SUPFAM" id="SSF82171">
    <property type="entry name" value="DPP6 N-terminal domain-like"/>
    <property type="match status" value="1"/>
</dbReference>
<name>A0A4Y6PR28_PERCE</name>
<dbReference type="AlphaFoldDB" id="A0A4Y6PR28"/>
<accession>A0A5B8Y3C4</accession>
<proteinExistence type="predicted"/>
<dbReference type="Proteomes" id="UP000315995">
    <property type="component" value="Chromosome"/>
</dbReference>
<dbReference type="InterPro" id="IPR011042">
    <property type="entry name" value="6-blade_b-propeller_TolB-like"/>
</dbReference>
<dbReference type="Gene3D" id="2.120.10.30">
    <property type="entry name" value="TolB, C-terminal domain"/>
    <property type="match status" value="1"/>
</dbReference>
<feature type="chain" id="PRO_5030106276" description="WD40 repeat domain-containing protein" evidence="1">
    <location>
        <begin position="26"/>
        <end position="715"/>
    </location>
</feature>
<organism evidence="2 3">
    <name type="scientific">Persicimonas caeni</name>
    <dbReference type="NCBI Taxonomy" id="2292766"/>
    <lineage>
        <taxon>Bacteria</taxon>
        <taxon>Deltaproteobacteria</taxon>
        <taxon>Bradymonadales</taxon>
        <taxon>Bradymonadaceae</taxon>
        <taxon>Persicimonas</taxon>
    </lineage>
</organism>
<gene>
    <name evidence="2" type="ORF">FIV42_06885</name>
</gene>
<keyword evidence="3" id="KW-1185">Reference proteome</keyword>
<accession>A0A4Y6PR28</accession>
<protein>
    <recommendedName>
        <fullName evidence="4">WD40 repeat domain-containing protein</fullName>
    </recommendedName>
</protein>
<dbReference type="EMBL" id="CP041186">
    <property type="protein sequence ID" value="QDG50467.1"/>
    <property type="molecule type" value="Genomic_DNA"/>
</dbReference>
<feature type="signal peptide" evidence="1">
    <location>
        <begin position="1"/>
        <end position="25"/>
    </location>
</feature>
<reference evidence="2 3" key="1">
    <citation type="submission" date="2019-06" db="EMBL/GenBank/DDBJ databases">
        <title>Persicimonas caeni gen. nov., sp. nov., a predatory bacterium isolated from solar saltern.</title>
        <authorList>
            <person name="Wang S."/>
        </authorList>
    </citation>
    <scope>NUCLEOTIDE SEQUENCE [LARGE SCALE GENOMIC DNA]</scope>
    <source>
        <strain evidence="2 3">YN101</strain>
    </source>
</reference>
<keyword evidence="1" id="KW-0732">Signal</keyword>
<sequence length="715" mass="79863">MTDTTMPPRRLGLLALGATLLAACASSPDTHDARRSSETETLAKAAKVVHQQLDFTHRNARVYGTFGESGTVIGPQGALIDPLSGVVRKRLPGSSIALGPDGRHACMRKSEQDIGVYDTVAERWLWTQPIENAGRALVSKDACAFPVSDEWRRLRRWRVFDLKSGEARPALEPSRPARYPGSAASFRYSPDGRWLVVSAPPAEASASEHPDVRSFRPWLHRIIDLEDFSVVRTERARCLTWTTKGATACAETVGYEPYRRYVAPLPDGKHVLIEQRTQLVTLPDDGSQDLERRYVSREIATVERGSGARKALLDPVARKGISIAQSHGMPVVASADGHVLYWHNDAGVFRWRWKRGERPEQLSDAPMTFRYYWQYMRLLGPELSPQGNYLGFIDPSSRLHRIRLSDDTALPVVALPTTAPGNSTPIWRYAIDDDGSVAVLVDDKENNKNTRGLFVAGPDEDKLTRVSKWKMIADMPAEMQWVRRDDERRLVVLDGKYGLYVFDPDGWTFAHYAPRKPTYSVYEALAVAPNSTAVSFASTGTGSDDKDSGRGIWVTDLFDLEGAERLDYPENWRNYRPRWSPTGERRSLFYDPQSDSHVLRDDTSDAAATRVLSEIVGSLPLVRTPQSELFLVQRHGEPALSLLDRDGHTRLTFGLVADGPYAYTPEGSYFCEGRGCEMFRCMLGDAKAVEPNQCHAVVTDDFTAVLPRPAHSPYK</sequence>
<evidence type="ECO:0000313" key="3">
    <source>
        <dbReference type="Proteomes" id="UP000315995"/>
    </source>
</evidence>
<evidence type="ECO:0008006" key="4">
    <source>
        <dbReference type="Google" id="ProtNLM"/>
    </source>
</evidence>
<evidence type="ECO:0000256" key="1">
    <source>
        <dbReference type="SAM" id="SignalP"/>
    </source>
</evidence>